<proteinExistence type="predicted"/>
<evidence type="ECO:0000313" key="3">
    <source>
        <dbReference type="EMBL" id="NJB97404.1"/>
    </source>
</evidence>
<keyword evidence="4" id="KW-1185">Reference proteome</keyword>
<dbReference type="InterPro" id="IPR038670">
    <property type="entry name" value="HslJ-like_sf"/>
</dbReference>
<dbReference type="AlphaFoldDB" id="A0A7X5XXY4"/>
<keyword evidence="3" id="KW-0346">Stress response</keyword>
<dbReference type="EMBL" id="JAATJB010000004">
    <property type="protein sequence ID" value="NJB97404.1"/>
    <property type="molecule type" value="Genomic_DNA"/>
</dbReference>
<dbReference type="RefSeq" id="WP_245201613.1">
    <property type="nucleotide sequence ID" value="NZ_BAAADY010000013.1"/>
</dbReference>
<evidence type="ECO:0000313" key="4">
    <source>
        <dbReference type="Proteomes" id="UP000531251"/>
    </source>
</evidence>
<dbReference type="Gene3D" id="2.40.128.270">
    <property type="match status" value="1"/>
</dbReference>
<comment type="caution">
    <text evidence="3">The sequence shown here is derived from an EMBL/GenBank/DDBJ whole genome shotgun (WGS) entry which is preliminary data.</text>
</comment>
<feature type="signal peptide" evidence="1">
    <location>
        <begin position="1"/>
        <end position="26"/>
    </location>
</feature>
<feature type="domain" description="DUF306" evidence="2">
    <location>
        <begin position="50"/>
        <end position="154"/>
    </location>
</feature>
<keyword evidence="1" id="KW-0732">Signal</keyword>
<dbReference type="PANTHER" id="PTHR35535:SF1">
    <property type="entry name" value="HEAT SHOCK PROTEIN HSLJ"/>
    <property type="match status" value="1"/>
</dbReference>
<dbReference type="PANTHER" id="PTHR35535">
    <property type="entry name" value="HEAT SHOCK PROTEIN HSLJ"/>
    <property type="match status" value="1"/>
</dbReference>
<accession>A0A7X5XXY4</accession>
<sequence length="160" mass="16982">MLERARRAAAPLTLACGLGAALPAAAQLAEPTPPREQPRAEAPPLSPEEQLLLGDWRITGVDGHATVPGSRARLKLEGLRISGYTGCNALGGNYRVERGYLTTGGVITTRRACSAALMRQEKALLALLDQRLAVRQSHRGRLLLTGRDGKTLVLVRAGAS</sequence>
<feature type="chain" id="PRO_5030663509" evidence="1">
    <location>
        <begin position="27"/>
        <end position="160"/>
    </location>
</feature>
<gene>
    <name evidence="3" type="ORF">GGR89_001716</name>
</gene>
<dbReference type="Pfam" id="PF03724">
    <property type="entry name" value="META"/>
    <property type="match status" value="1"/>
</dbReference>
<dbReference type="Proteomes" id="UP000531251">
    <property type="component" value="Unassembled WGS sequence"/>
</dbReference>
<organism evidence="3 4">
    <name type="scientific">Sphingomonas trueperi</name>
    <dbReference type="NCBI Taxonomy" id="53317"/>
    <lineage>
        <taxon>Bacteria</taxon>
        <taxon>Pseudomonadati</taxon>
        <taxon>Pseudomonadota</taxon>
        <taxon>Alphaproteobacteria</taxon>
        <taxon>Sphingomonadales</taxon>
        <taxon>Sphingomonadaceae</taxon>
        <taxon>Sphingomonas</taxon>
    </lineage>
</organism>
<evidence type="ECO:0000256" key="1">
    <source>
        <dbReference type="SAM" id="SignalP"/>
    </source>
</evidence>
<name>A0A7X5XXY4_9SPHN</name>
<dbReference type="InterPro" id="IPR005184">
    <property type="entry name" value="DUF306_Meta_HslJ"/>
</dbReference>
<dbReference type="InterPro" id="IPR053147">
    <property type="entry name" value="Hsp_HslJ-like"/>
</dbReference>
<protein>
    <submittedName>
        <fullName evidence="3">Heat shock protein HslJ</fullName>
    </submittedName>
</protein>
<evidence type="ECO:0000259" key="2">
    <source>
        <dbReference type="Pfam" id="PF03724"/>
    </source>
</evidence>
<reference evidence="3 4" key="1">
    <citation type="submission" date="2020-03" db="EMBL/GenBank/DDBJ databases">
        <title>Genomic Encyclopedia of Type Strains, Phase IV (KMG-IV): sequencing the most valuable type-strain genomes for metagenomic binning, comparative biology and taxonomic classification.</title>
        <authorList>
            <person name="Goeker M."/>
        </authorList>
    </citation>
    <scope>NUCLEOTIDE SEQUENCE [LARGE SCALE GENOMIC DNA]</scope>
    <source>
        <strain evidence="3 4">DSM 7225</strain>
    </source>
</reference>